<feature type="region of interest" description="Disordered" evidence="1">
    <location>
        <begin position="1"/>
        <end position="25"/>
    </location>
</feature>
<feature type="non-terminal residue" evidence="2">
    <location>
        <position position="1"/>
    </location>
</feature>
<evidence type="ECO:0000313" key="2">
    <source>
        <dbReference type="EMBL" id="KAJ9145066.1"/>
    </source>
</evidence>
<gene>
    <name evidence="2" type="ORF">NKR23_g5487</name>
</gene>
<proteinExistence type="predicted"/>
<protein>
    <submittedName>
        <fullName evidence="2">C2H2 finger domain protein</fullName>
    </submittedName>
</protein>
<evidence type="ECO:0000313" key="3">
    <source>
        <dbReference type="Proteomes" id="UP001174694"/>
    </source>
</evidence>
<keyword evidence="3" id="KW-1185">Reference proteome</keyword>
<evidence type="ECO:0000256" key="1">
    <source>
        <dbReference type="SAM" id="MobiDB-lite"/>
    </source>
</evidence>
<sequence length="581" mass="65828">MARLDLLTDDDYSTGSSSSEDDLFDEDEAFCSGTEATDVELLDANDGDGVEDDDSIEDQILKGNVHPPEYYQRGEAEFDEDADDDDDGYCTDTRKQLDRIEEQWTFFCIKVLKREPKECFQSVSLGRLRQFFEWLLNQKVGKGGRKKKGTKKKSSLGTDWKQFRLVYERATSEKLDPKLNRRMHKVLRKLATEHKLSSQRRKNRCMTIDSLKDQVETTLSTTEKSFELGEIRILAALFLLLLAPAGSRPQSILRLRFGDIRVVLSRDPEGGPHNIMVKFTLEFTKTYLGAKDANTIPLPETMFDPSLLLSHHVFLLGILFRHRAFREPELVSPRQLDSLDIHPDELELRIPLRRDLHDVCLFRRAVRTLTGYDMSPTQPITYAMMAAWTKKVGEIMGLEIGTIPYNLRYNAGNEFDQSGSVSDALRNLMLGHANSNPFQKHYLGREICADPWALLRGRTPQQALVKQSCSVAHSISKRRPLNLTAEQSASVLTHPLVRKLTSELRGLPQDSARRQLRGIGFAKPIAADAARRPQLPAQKRLVAALTAPTAPVETTVEGHYRRRDNAIEAVTTYCVVQEGRT</sequence>
<name>A0AA38S1R2_9PEZI</name>
<dbReference type="InterPro" id="IPR021842">
    <property type="entry name" value="DUF3435"/>
</dbReference>
<organism evidence="2 3">
    <name type="scientific">Pleurostoma richardsiae</name>
    <dbReference type="NCBI Taxonomy" id="41990"/>
    <lineage>
        <taxon>Eukaryota</taxon>
        <taxon>Fungi</taxon>
        <taxon>Dikarya</taxon>
        <taxon>Ascomycota</taxon>
        <taxon>Pezizomycotina</taxon>
        <taxon>Sordariomycetes</taxon>
        <taxon>Sordariomycetidae</taxon>
        <taxon>Calosphaeriales</taxon>
        <taxon>Pleurostomataceae</taxon>
        <taxon>Pleurostoma</taxon>
    </lineage>
</organism>
<dbReference type="Pfam" id="PF11917">
    <property type="entry name" value="DUF3435"/>
    <property type="match status" value="1"/>
</dbReference>
<reference evidence="2" key="1">
    <citation type="submission" date="2022-07" db="EMBL/GenBank/DDBJ databases">
        <title>Fungi with potential for degradation of polypropylene.</title>
        <authorList>
            <person name="Gostincar C."/>
        </authorList>
    </citation>
    <scope>NUCLEOTIDE SEQUENCE</scope>
    <source>
        <strain evidence="2">EXF-13308</strain>
    </source>
</reference>
<dbReference type="Proteomes" id="UP001174694">
    <property type="component" value="Unassembled WGS sequence"/>
</dbReference>
<dbReference type="PANTHER" id="PTHR37535">
    <property type="entry name" value="FLUG DOMAIN PROTEIN"/>
    <property type="match status" value="1"/>
</dbReference>
<dbReference type="PANTHER" id="PTHR37535:SF2">
    <property type="entry name" value="FINGER DOMAIN PROTEIN, PUTATIVE (AFU_ORTHOLOGUE AFUA_6G09300)-RELATED"/>
    <property type="match status" value="1"/>
</dbReference>
<dbReference type="EMBL" id="JANBVO010000015">
    <property type="protein sequence ID" value="KAJ9145066.1"/>
    <property type="molecule type" value="Genomic_DNA"/>
</dbReference>
<comment type="caution">
    <text evidence="2">The sequence shown here is derived from an EMBL/GenBank/DDBJ whole genome shotgun (WGS) entry which is preliminary data.</text>
</comment>
<dbReference type="AlphaFoldDB" id="A0AA38S1R2"/>
<accession>A0AA38S1R2</accession>